<feature type="transmembrane region" description="Helical" evidence="16">
    <location>
        <begin position="361"/>
        <end position="381"/>
    </location>
</feature>
<dbReference type="PRINTS" id="PR00171">
    <property type="entry name" value="SUGRTRNSPORT"/>
</dbReference>
<evidence type="ECO:0000313" key="19">
    <source>
        <dbReference type="Proteomes" id="UP000019335"/>
    </source>
</evidence>
<evidence type="ECO:0000256" key="5">
    <source>
        <dbReference type="ARBA" id="ARBA00022692"/>
    </source>
</evidence>
<comment type="subcellular location">
    <subcellularLocation>
        <location evidence="1">Membrane</location>
        <topology evidence="1">Multi-pass membrane protein</topology>
    </subcellularLocation>
</comment>
<dbReference type="GO" id="GO:0022857">
    <property type="term" value="F:transmembrane transporter activity"/>
    <property type="evidence" value="ECO:0007669"/>
    <property type="project" value="InterPro"/>
</dbReference>
<evidence type="ECO:0000256" key="15">
    <source>
        <dbReference type="SAM" id="MobiDB-lite"/>
    </source>
</evidence>
<feature type="transmembrane region" description="Helical" evidence="16">
    <location>
        <begin position="156"/>
        <end position="177"/>
    </location>
</feature>
<protein>
    <recommendedName>
        <fullName evidence="14">Hexose transporter 1</fullName>
    </recommendedName>
</protein>
<keyword evidence="5 16" id="KW-0812">Transmembrane</keyword>
<dbReference type="InterPro" id="IPR003663">
    <property type="entry name" value="Sugar/inositol_transpt"/>
</dbReference>
<accession>W7U1T7</accession>
<gene>
    <name evidence="18" type="ORF">Naga_100018g2</name>
</gene>
<evidence type="ECO:0000256" key="4">
    <source>
        <dbReference type="ARBA" id="ARBA00022448"/>
    </source>
</evidence>
<feature type="transmembrane region" description="Helical" evidence="16">
    <location>
        <begin position="58"/>
        <end position="80"/>
    </location>
</feature>
<dbReference type="SUPFAM" id="SSF103473">
    <property type="entry name" value="MFS general substrate transporter"/>
    <property type="match status" value="1"/>
</dbReference>
<comment type="catalytic activity">
    <reaction evidence="9">
        <text>D-glucose(out) = D-glucose(in)</text>
        <dbReference type="Rhea" id="RHEA:60376"/>
        <dbReference type="ChEBI" id="CHEBI:4167"/>
    </reaction>
    <physiologicalReaction direction="left-to-right" evidence="9">
        <dbReference type="Rhea" id="RHEA:60377"/>
    </physiologicalReaction>
</comment>
<dbReference type="AlphaFoldDB" id="W7U1T7"/>
<keyword evidence="19" id="KW-1185">Reference proteome</keyword>
<dbReference type="InterPro" id="IPR050820">
    <property type="entry name" value="MFS_Sugar_Transporter"/>
</dbReference>
<evidence type="ECO:0000256" key="16">
    <source>
        <dbReference type="SAM" id="Phobius"/>
    </source>
</evidence>
<proteinExistence type="inferred from homology"/>
<keyword evidence="6 16" id="KW-1133">Transmembrane helix</keyword>
<feature type="transmembrane region" description="Helical" evidence="16">
    <location>
        <begin position="388"/>
        <end position="410"/>
    </location>
</feature>
<comment type="catalytic activity">
    <reaction evidence="11">
        <text>D-mannose(out) = D-mannose(in)</text>
        <dbReference type="Rhea" id="RHEA:78391"/>
        <dbReference type="ChEBI" id="CHEBI:4208"/>
    </reaction>
    <physiologicalReaction direction="left-to-right" evidence="11">
        <dbReference type="Rhea" id="RHEA:78392"/>
    </physiologicalReaction>
</comment>
<keyword evidence="7 16" id="KW-0472">Membrane</keyword>
<reference evidence="18 19" key="1">
    <citation type="journal article" date="2014" name="Mol. Plant">
        <title>Chromosome Scale Genome Assembly and Transcriptome Profiling of Nannochloropsis gaditana in Nitrogen Depletion.</title>
        <authorList>
            <person name="Corteggiani Carpinelli E."/>
            <person name="Telatin A."/>
            <person name="Vitulo N."/>
            <person name="Forcato C."/>
            <person name="D'Angelo M."/>
            <person name="Schiavon R."/>
            <person name="Vezzi A."/>
            <person name="Giacometti G.M."/>
            <person name="Morosinotto T."/>
            <person name="Valle G."/>
        </authorList>
    </citation>
    <scope>NUCLEOTIDE SEQUENCE [LARGE SCALE GENOMIC DNA]</scope>
    <source>
        <strain evidence="18 19">B-31</strain>
    </source>
</reference>
<dbReference type="PANTHER" id="PTHR48023">
    <property type="entry name" value="D-XYLOSE-PROTON SYMPORTER-LIKE 2"/>
    <property type="match status" value="1"/>
</dbReference>
<comment type="similarity">
    <text evidence="2">Belongs to the major facilitator superfamily. Sugar transporter (TC 2.A.1.1) family.</text>
</comment>
<evidence type="ECO:0000256" key="8">
    <source>
        <dbReference type="ARBA" id="ARBA00044637"/>
    </source>
</evidence>
<dbReference type="InterPro" id="IPR020846">
    <property type="entry name" value="MFS_dom"/>
</dbReference>
<keyword evidence="4" id="KW-0813">Transport</keyword>
<feature type="transmembrane region" description="Helical" evidence="16">
    <location>
        <begin position="460"/>
        <end position="479"/>
    </location>
</feature>
<feature type="region of interest" description="Disordered" evidence="15">
    <location>
        <begin position="640"/>
        <end position="663"/>
    </location>
</feature>
<organism evidence="18 19">
    <name type="scientific">Nannochloropsis gaditana</name>
    <dbReference type="NCBI Taxonomy" id="72520"/>
    <lineage>
        <taxon>Eukaryota</taxon>
        <taxon>Sar</taxon>
        <taxon>Stramenopiles</taxon>
        <taxon>Ochrophyta</taxon>
        <taxon>Eustigmatophyceae</taxon>
        <taxon>Eustigmatales</taxon>
        <taxon>Monodopsidaceae</taxon>
        <taxon>Nannochloropsis</taxon>
    </lineage>
</organism>
<evidence type="ECO:0000256" key="7">
    <source>
        <dbReference type="ARBA" id="ARBA00023136"/>
    </source>
</evidence>
<evidence type="ECO:0000256" key="9">
    <source>
        <dbReference type="ARBA" id="ARBA00044648"/>
    </source>
</evidence>
<dbReference type="GO" id="GO:1904659">
    <property type="term" value="P:D-glucose transmembrane transport"/>
    <property type="evidence" value="ECO:0007669"/>
    <property type="project" value="TreeGrafter"/>
</dbReference>
<evidence type="ECO:0000313" key="18">
    <source>
        <dbReference type="EMBL" id="EWM26836.1"/>
    </source>
</evidence>
<evidence type="ECO:0000256" key="14">
    <source>
        <dbReference type="ARBA" id="ARBA00044780"/>
    </source>
</evidence>
<comment type="caution">
    <text evidence="18">The sequence shown here is derived from an EMBL/GenBank/DDBJ whole genome shotgun (WGS) entry which is preliminary data.</text>
</comment>
<feature type="transmembrane region" description="Helical" evidence="16">
    <location>
        <begin position="183"/>
        <end position="202"/>
    </location>
</feature>
<dbReference type="Gene3D" id="1.20.1250.20">
    <property type="entry name" value="MFS general substrate transporter like domains"/>
    <property type="match status" value="2"/>
</dbReference>
<dbReference type="InterPro" id="IPR036259">
    <property type="entry name" value="MFS_trans_sf"/>
</dbReference>
<feature type="transmembrane region" description="Helical" evidence="16">
    <location>
        <begin position="12"/>
        <end position="38"/>
    </location>
</feature>
<evidence type="ECO:0000256" key="3">
    <source>
        <dbReference type="ARBA" id="ARBA00011738"/>
    </source>
</evidence>
<feature type="domain" description="Major facilitator superfamily (MFS) profile" evidence="17">
    <location>
        <begin position="16"/>
        <end position="514"/>
    </location>
</feature>
<evidence type="ECO:0000256" key="2">
    <source>
        <dbReference type="ARBA" id="ARBA00010992"/>
    </source>
</evidence>
<feature type="transmembrane region" description="Helical" evidence="16">
    <location>
        <begin position="425"/>
        <end position="448"/>
    </location>
</feature>
<evidence type="ECO:0000256" key="13">
    <source>
        <dbReference type="ARBA" id="ARBA00044710"/>
    </source>
</evidence>
<dbReference type="Proteomes" id="UP000019335">
    <property type="component" value="Chromosome 8"/>
</dbReference>
<evidence type="ECO:0000256" key="12">
    <source>
        <dbReference type="ARBA" id="ARBA00044668"/>
    </source>
</evidence>
<feature type="transmembrane region" description="Helical" evidence="16">
    <location>
        <begin position="327"/>
        <end position="349"/>
    </location>
</feature>
<evidence type="ECO:0000256" key="1">
    <source>
        <dbReference type="ARBA" id="ARBA00004141"/>
    </source>
</evidence>
<feature type="transmembrane region" description="Helical" evidence="16">
    <location>
        <begin position="126"/>
        <end position="144"/>
    </location>
</feature>
<name>W7U1T7_9STRA</name>
<feature type="region of interest" description="Disordered" evidence="15">
    <location>
        <begin position="270"/>
        <end position="292"/>
    </location>
</feature>
<evidence type="ECO:0000259" key="17">
    <source>
        <dbReference type="PROSITE" id="PS50850"/>
    </source>
</evidence>
<evidence type="ECO:0000256" key="10">
    <source>
        <dbReference type="ARBA" id="ARBA00044656"/>
    </source>
</evidence>
<dbReference type="OrthoDB" id="6612291at2759"/>
<comment type="catalytic activity">
    <reaction evidence="10">
        <text>D-xylose(out) = D-xylose(in)</text>
        <dbReference type="Rhea" id="RHEA:78427"/>
        <dbReference type="ChEBI" id="CHEBI:53455"/>
    </reaction>
    <physiologicalReaction direction="left-to-right" evidence="10">
        <dbReference type="Rhea" id="RHEA:78428"/>
    </physiologicalReaction>
</comment>
<comment type="catalytic activity">
    <reaction evidence="12">
        <text>D-glucosamine(out) = D-glucosamine(in)</text>
        <dbReference type="Rhea" id="RHEA:78423"/>
        <dbReference type="ChEBI" id="CHEBI:58723"/>
    </reaction>
    <physiologicalReaction direction="left-to-right" evidence="12">
        <dbReference type="Rhea" id="RHEA:78424"/>
    </physiologicalReaction>
</comment>
<evidence type="ECO:0000256" key="11">
    <source>
        <dbReference type="ARBA" id="ARBA00044662"/>
    </source>
</evidence>
<comment type="catalytic activity">
    <reaction evidence="8">
        <text>D-galactose(in) = D-galactose(out)</text>
        <dbReference type="Rhea" id="RHEA:34915"/>
        <dbReference type="ChEBI" id="CHEBI:4139"/>
    </reaction>
    <physiologicalReaction direction="right-to-left" evidence="8">
        <dbReference type="Rhea" id="RHEA:34917"/>
    </physiologicalReaction>
</comment>
<dbReference type="PANTHER" id="PTHR48023:SF4">
    <property type="entry name" value="D-XYLOSE-PROTON SYMPORTER-LIKE 2"/>
    <property type="match status" value="1"/>
</dbReference>
<feature type="transmembrane region" description="Helical" evidence="16">
    <location>
        <begin position="92"/>
        <end position="114"/>
    </location>
</feature>
<evidence type="ECO:0000256" key="6">
    <source>
        <dbReference type="ARBA" id="ARBA00022989"/>
    </source>
</evidence>
<comment type="subunit">
    <text evidence="3">Homodimer.</text>
</comment>
<dbReference type="InterPro" id="IPR005828">
    <property type="entry name" value="MFS_sugar_transport-like"/>
</dbReference>
<dbReference type="EMBL" id="AZIL01000606">
    <property type="protein sequence ID" value="EWM26836.1"/>
    <property type="molecule type" value="Genomic_DNA"/>
</dbReference>
<dbReference type="PROSITE" id="PS50850">
    <property type="entry name" value="MFS"/>
    <property type="match status" value="1"/>
</dbReference>
<feature type="compositionally biased region" description="Low complexity" evidence="15">
    <location>
        <begin position="557"/>
        <end position="574"/>
    </location>
</feature>
<dbReference type="Pfam" id="PF00083">
    <property type="entry name" value="Sugar_tr"/>
    <property type="match status" value="2"/>
</dbReference>
<feature type="region of interest" description="Disordered" evidence="15">
    <location>
        <begin position="557"/>
        <end position="579"/>
    </location>
</feature>
<sequence>MEGSTSGMRTCAVIAIFIFCALGGLLFGWDIGATAYVLTQLQSDKAGVAWGERIESSSVLRGFFTASAVGGALLGTVVVLQVEGSMGRRRELLLAALLYMMGGGFEFASSFLSSDAGLVVCLLGRWIYGGGIAFAMHAAPAYLAEMSPPGIRGFMVALKEGMIVLGILLSQVAGFIFKDMEGGWRWPFFMSVPLGAAMGLGMSRLPSSARWLALQGRLEEAEDSLRFFMKGGVGLAMEEIKASMQDEEEWTEADAAGGDGMDGDAGVLGDGRGMRGSGGDKSEGAKSTHHSLVLDGGEGMKDAWKGKKRKKTTILQVLRNSRYRRPLIVGLGVVTFQQVSGQPSVLYFSNEILRDFGLADSATLLVGVFKLVATMGAVLTVDRRGRRTLLLLGIGVMVLALALLSAMFAVEKEPGAKGQALDGVLIAAMFLYIAGYQVGFGPVSWILVSEIYPTEVRGETVGLAVMANFGSNLLVTFAFDPVRESIGTSATFGLFLGVAMAAWLFVYMLLPETKGLALEMIGAQFQSFASTSRWGSGMVGTEGLLSWFHRHVLQGPNTQHGGQQQLAQPQNTPARPAKTLGTRSSVTQTFIEQLLPVEKQQDGVASIGLSDASGTTATSAKHHLLAPPPLARYGVGRMEEKATTAPMGEESKVESVDLGEGEV</sequence>
<feature type="transmembrane region" description="Helical" evidence="16">
    <location>
        <begin position="491"/>
        <end position="510"/>
    </location>
</feature>
<comment type="catalytic activity">
    <reaction evidence="13">
        <text>D-fructose(out) = D-fructose(in)</text>
        <dbReference type="Rhea" id="RHEA:60372"/>
        <dbReference type="ChEBI" id="CHEBI:37721"/>
    </reaction>
    <physiologicalReaction direction="left-to-right" evidence="13">
        <dbReference type="Rhea" id="RHEA:60373"/>
    </physiologicalReaction>
</comment>
<dbReference type="GO" id="GO:0016020">
    <property type="term" value="C:membrane"/>
    <property type="evidence" value="ECO:0007669"/>
    <property type="project" value="UniProtKB-SubCell"/>
</dbReference>